<evidence type="ECO:0000313" key="6">
    <source>
        <dbReference type="EMBL" id="SFD45076.1"/>
    </source>
</evidence>
<evidence type="ECO:0000256" key="1">
    <source>
        <dbReference type="ARBA" id="ARBA00023015"/>
    </source>
</evidence>
<dbReference type="PRINTS" id="PR00455">
    <property type="entry name" value="HTHTETR"/>
</dbReference>
<gene>
    <name evidence="6" type="ORF">SAMN04488059_1653</name>
</gene>
<dbReference type="PANTHER" id="PTHR47506:SF3">
    <property type="entry name" value="HTH-TYPE TRANSCRIPTIONAL REGULATOR LMRA"/>
    <property type="match status" value="1"/>
</dbReference>
<dbReference type="SUPFAM" id="SSF46689">
    <property type="entry name" value="Homeodomain-like"/>
    <property type="match status" value="1"/>
</dbReference>
<proteinExistence type="predicted"/>
<dbReference type="Gene3D" id="1.10.357.10">
    <property type="entry name" value="Tetracycline Repressor, domain 2"/>
    <property type="match status" value="1"/>
</dbReference>
<dbReference type="PROSITE" id="PS50977">
    <property type="entry name" value="HTH_TETR_2"/>
    <property type="match status" value="1"/>
</dbReference>
<dbReference type="PANTHER" id="PTHR47506">
    <property type="entry name" value="TRANSCRIPTIONAL REGULATORY PROTEIN"/>
    <property type="match status" value="1"/>
</dbReference>
<evidence type="ECO:0000256" key="3">
    <source>
        <dbReference type="ARBA" id="ARBA00023163"/>
    </source>
</evidence>
<accession>A0A1I1SF48</accession>
<sequence length="207" mass="22863">MMEQRSGGQPAVARADVRERILDTASDLFYRRGVRAVGVDLVVEMAGVAKTSLYRHFRTKDELIAAFLQREDEDFWANWDRVAAVHPEDGAAELEGQLAWIAERVGRPHYRGCPQLNVAAEFPDEEHPARIVARRHKQALYLRLKGIARRLGVQYPELLATQLTVVINGAFVSSQALSTGDAAQTLVQMARALIAATSDENARGAAT</sequence>
<dbReference type="InterPro" id="IPR001647">
    <property type="entry name" value="HTH_TetR"/>
</dbReference>
<dbReference type="AlphaFoldDB" id="A0A1I1SF48"/>
<keyword evidence="2 4" id="KW-0238">DNA-binding</keyword>
<feature type="DNA-binding region" description="H-T-H motif" evidence="4">
    <location>
        <begin position="38"/>
        <end position="57"/>
    </location>
</feature>
<dbReference type="GO" id="GO:0003677">
    <property type="term" value="F:DNA binding"/>
    <property type="evidence" value="ECO:0007669"/>
    <property type="project" value="UniProtKB-UniRule"/>
</dbReference>
<evidence type="ECO:0000256" key="2">
    <source>
        <dbReference type="ARBA" id="ARBA00023125"/>
    </source>
</evidence>
<dbReference type="InterPro" id="IPR009057">
    <property type="entry name" value="Homeodomain-like_sf"/>
</dbReference>
<keyword evidence="3" id="KW-0804">Transcription</keyword>
<feature type="domain" description="HTH tetR-type" evidence="5">
    <location>
        <begin position="15"/>
        <end position="75"/>
    </location>
</feature>
<keyword evidence="1" id="KW-0805">Transcription regulation</keyword>
<evidence type="ECO:0000313" key="7">
    <source>
        <dbReference type="Proteomes" id="UP000182258"/>
    </source>
</evidence>
<dbReference type="InterPro" id="IPR036271">
    <property type="entry name" value="Tet_transcr_reg_TetR-rel_C_sf"/>
</dbReference>
<dbReference type="SUPFAM" id="SSF48498">
    <property type="entry name" value="Tetracyclin repressor-like, C-terminal domain"/>
    <property type="match status" value="1"/>
</dbReference>
<dbReference type="EMBL" id="FOMB01000065">
    <property type="protein sequence ID" value="SFD45076.1"/>
    <property type="molecule type" value="Genomic_DNA"/>
</dbReference>
<evidence type="ECO:0000256" key="4">
    <source>
        <dbReference type="PROSITE-ProRule" id="PRU00335"/>
    </source>
</evidence>
<protein>
    <submittedName>
        <fullName evidence="6">Transcriptional regulator, TetR family</fullName>
    </submittedName>
</protein>
<dbReference type="Pfam" id="PF00440">
    <property type="entry name" value="TetR_N"/>
    <property type="match status" value="1"/>
</dbReference>
<evidence type="ECO:0000259" key="5">
    <source>
        <dbReference type="PROSITE" id="PS50977"/>
    </source>
</evidence>
<reference evidence="6 7" key="1">
    <citation type="submission" date="2016-10" db="EMBL/GenBank/DDBJ databases">
        <authorList>
            <person name="de Groot N.N."/>
        </authorList>
    </citation>
    <scope>NUCLEOTIDE SEQUENCE [LARGE SCALE GENOMIC DNA]</scope>
    <source>
        <strain evidence="6 7">CGMCC 1.10210</strain>
    </source>
</reference>
<organism evidence="6 7">
    <name type="scientific">Devosia psychrophila</name>
    <dbReference type="NCBI Taxonomy" id="728005"/>
    <lineage>
        <taxon>Bacteria</taxon>
        <taxon>Pseudomonadati</taxon>
        <taxon>Pseudomonadota</taxon>
        <taxon>Alphaproteobacteria</taxon>
        <taxon>Hyphomicrobiales</taxon>
        <taxon>Devosiaceae</taxon>
        <taxon>Devosia</taxon>
    </lineage>
</organism>
<dbReference type="Proteomes" id="UP000182258">
    <property type="component" value="Unassembled WGS sequence"/>
</dbReference>
<name>A0A1I1SF48_9HYPH</name>